<evidence type="ECO:0000313" key="1">
    <source>
        <dbReference type="Proteomes" id="UP000790787"/>
    </source>
</evidence>
<dbReference type="Proteomes" id="UP000790787">
    <property type="component" value="Chromosome 16"/>
</dbReference>
<name>A0AC58SVE7_TOBAC</name>
<evidence type="ECO:0000313" key="2">
    <source>
        <dbReference type="RefSeq" id="XP_075088945.1"/>
    </source>
</evidence>
<protein>
    <submittedName>
        <fullName evidence="2">Uncharacterized protein LOC142170690</fullName>
    </submittedName>
</protein>
<reference evidence="1" key="1">
    <citation type="journal article" date="2014" name="Nat. Commun.">
        <title>The tobacco genome sequence and its comparison with those of tomato and potato.</title>
        <authorList>
            <person name="Sierro N."/>
            <person name="Battey J.N."/>
            <person name="Ouadi S."/>
            <person name="Bakaher N."/>
            <person name="Bovet L."/>
            <person name="Willig A."/>
            <person name="Goepfert S."/>
            <person name="Peitsch M.C."/>
            <person name="Ivanov N.V."/>
        </authorList>
    </citation>
    <scope>NUCLEOTIDE SEQUENCE [LARGE SCALE GENOMIC DNA]</scope>
</reference>
<sequence>MTPTAKTTASSYPFVKRLTRTEMAARRAKGLCYNCDDPYVAGDQCKKLFWLEIEDGESEDITTENKEPAILLHAITSKQHANTMQLQVVVDMKLLLSLVDSGSTHNFISSTATQRLGLPIHHQANLNLSVENGEKISSLGICKGVQFSVITHSFIADFYVIPLDGFDIVLGVKWLQTLGPILWDFTSLTMIFEVNGRQITLQGQQQLFQPHLHLSMDSKQGDLEKILAEFDDIFQEPTDLPLMRSCDHRICLLPGTDPVVVRPYRYPHFQKDEIEKQCDQMLHQGSLIA</sequence>
<reference evidence="2" key="2">
    <citation type="submission" date="2025-08" db="UniProtKB">
        <authorList>
            <consortium name="RefSeq"/>
        </authorList>
    </citation>
    <scope>IDENTIFICATION</scope>
    <source>
        <tissue evidence="2">Leaf</tissue>
    </source>
</reference>
<accession>A0AC58SVE7</accession>
<organism evidence="1 2">
    <name type="scientific">Nicotiana tabacum</name>
    <name type="common">Common tobacco</name>
    <dbReference type="NCBI Taxonomy" id="4097"/>
    <lineage>
        <taxon>Eukaryota</taxon>
        <taxon>Viridiplantae</taxon>
        <taxon>Streptophyta</taxon>
        <taxon>Embryophyta</taxon>
        <taxon>Tracheophyta</taxon>
        <taxon>Spermatophyta</taxon>
        <taxon>Magnoliopsida</taxon>
        <taxon>eudicotyledons</taxon>
        <taxon>Gunneridae</taxon>
        <taxon>Pentapetalae</taxon>
        <taxon>asterids</taxon>
        <taxon>lamiids</taxon>
        <taxon>Solanales</taxon>
        <taxon>Solanaceae</taxon>
        <taxon>Nicotianoideae</taxon>
        <taxon>Nicotianeae</taxon>
        <taxon>Nicotiana</taxon>
    </lineage>
</organism>
<gene>
    <name evidence="2" type="primary">LOC142170690</name>
</gene>
<keyword evidence="1" id="KW-1185">Reference proteome</keyword>
<proteinExistence type="predicted"/>
<dbReference type="RefSeq" id="XP_075088945.1">
    <property type="nucleotide sequence ID" value="XM_075232844.1"/>
</dbReference>